<protein>
    <submittedName>
        <fullName evidence="2">Fimbria/pilus periplasmic chaperone</fullName>
    </submittedName>
</protein>
<dbReference type="InterPro" id="IPR050643">
    <property type="entry name" value="Periplasmic_pilus_chap"/>
</dbReference>
<feature type="domain" description="Pili assembly chaperone N-terminal" evidence="1">
    <location>
        <begin position="24"/>
        <end position="141"/>
    </location>
</feature>
<organism evidence="2 3">
    <name type="scientific">Acinetobacter nosocomialis</name>
    <dbReference type="NCBI Taxonomy" id="106654"/>
    <lineage>
        <taxon>Bacteria</taxon>
        <taxon>Pseudomonadati</taxon>
        <taxon>Pseudomonadota</taxon>
        <taxon>Gammaproteobacteria</taxon>
        <taxon>Moraxellales</taxon>
        <taxon>Moraxellaceae</taxon>
        <taxon>Acinetobacter</taxon>
        <taxon>Acinetobacter calcoaceticus/baumannii complex</taxon>
    </lineage>
</organism>
<name>A0AB37CUR2_ACINO</name>
<sequence>MKKNIFIITGLFLSLSTIINAATIRLSPVTVEILSHQKASSISLYNQSNESADLQVRIFEWTQNNGQDQLTPTDEINISPPFLKLKPNESYNLRVVRINPEPISGEKTYRIIIDELPKPVDSRKASQGVNVLLRSSLPVFVVNKDAITQLNWKIDTHQKEPSLNINNVGNRHALLNDLTLVDNTENKSYPIKVNTVNGYILAKQAKSYSINNFTYQPNHKYSISLTVNGKKTTL</sequence>
<proteinExistence type="predicted"/>
<dbReference type="AlphaFoldDB" id="A0AB37CUR2"/>
<dbReference type="Gene3D" id="2.60.40.10">
    <property type="entry name" value="Immunoglobulins"/>
    <property type="match status" value="1"/>
</dbReference>
<evidence type="ECO:0000259" key="1">
    <source>
        <dbReference type="Pfam" id="PF00345"/>
    </source>
</evidence>
<dbReference type="GO" id="GO:0030288">
    <property type="term" value="C:outer membrane-bounded periplasmic space"/>
    <property type="evidence" value="ECO:0007669"/>
    <property type="project" value="InterPro"/>
</dbReference>
<dbReference type="GO" id="GO:0071555">
    <property type="term" value="P:cell wall organization"/>
    <property type="evidence" value="ECO:0007669"/>
    <property type="project" value="InterPro"/>
</dbReference>
<dbReference type="InterPro" id="IPR013783">
    <property type="entry name" value="Ig-like_fold"/>
</dbReference>
<dbReference type="InterPro" id="IPR016147">
    <property type="entry name" value="Pili_assmbl_chaperone_N"/>
</dbReference>
<dbReference type="PANTHER" id="PTHR30251">
    <property type="entry name" value="PILUS ASSEMBLY CHAPERONE"/>
    <property type="match status" value="1"/>
</dbReference>
<dbReference type="PANTHER" id="PTHR30251:SF4">
    <property type="entry name" value="SLR1668 PROTEIN"/>
    <property type="match status" value="1"/>
</dbReference>
<dbReference type="Proteomes" id="UP000325778">
    <property type="component" value="Chromosome"/>
</dbReference>
<accession>A0AB37CUR2</accession>
<dbReference type="EMBL" id="CP045560">
    <property type="protein sequence ID" value="QGA44376.1"/>
    <property type="molecule type" value="Genomic_DNA"/>
</dbReference>
<dbReference type="InterPro" id="IPR008962">
    <property type="entry name" value="PapD-like_sf"/>
</dbReference>
<dbReference type="SUPFAM" id="SSF49354">
    <property type="entry name" value="PapD-like"/>
    <property type="match status" value="1"/>
</dbReference>
<evidence type="ECO:0000313" key="2">
    <source>
        <dbReference type="EMBL" id="QGA44376.1"/>
    </source>
</evidence>
<reference evidence="2 3" key="1">
    <citation type="journal article" date="2021" name="MSphere">
        <title>Complete Genome Sequencing of Acinetobacter baumannii AC1633 and Acinetobacter nosocomialis AC1530 Unveils a Large Multidrug-Resistant Plasmid Encoding the NDM-1 and OXA-58 Carbapenemases.</title>
        <authorList>
            <person name="Alattraqchi A.G."/>
            <person name="Mohd Rani F."/>
            <person name="A. Rahman N.I."/>
            <person name="Ismail S."/>
            <person name="Cleary D.W."/>
            <person name="Clarke S.C."/>
            <person name="Yeo C.C."/>
        </authorList>
    </citation>
    <scope>NUCLEOTIDE SEQUENCE [LARGE SCALE GENOMIC DNA]</scope>
    <source>
        <strain evidence="2 3">AC1530</strain>
    </source>
</reference>
<evidence type="ECO:0000313" key="3">
    <source>
        <dbReference type="Proteomes" id="UP000325778"/>
    </source>
</evidence>
<dbReference type="Pfam" id="PF00345">
    <property type="entry name" value="PapD_N"/>
    <property type="match status" value="1"/>
</dbReference>
<dbReference type="RefSeq" id="WP_002048998.1">
    <property type="nucleotide sequence ID" value="NZ_CABMHW010000027.1"/>
</dbReference>
<gene>
    <name evidence="2" type="ORF">GD578_11300</name>
</gene>